<evidence type="ECO:0000256" key="7">
    <source>
        <dbReference type="ARBA" id="ARBA00022692"/>
    </source>
</evidence>
<dbReference type="PANTHER" id="PTHR12317">
    <property type="entry name" value="DIACYLGLYCEROL O-ACYLTRANSFERASE"/>
    <property type="match status" value="1"/>
</dbReference>
<evidence type="ECO:0000256" key="14">
    <source>
        <dbReference type="RuleBase" id="RU367023"/>
    </source>
</evidence>
<comment type="similarity">
    <text evidence="4 14">Belongs to the diacylglycerol acyltransferase family.</text>
</comment>
<dbReference type="GO" id="GO:0006071">
    <property type="term" value="P:glycerol metabolic process"/>
    <property type="evidence" value="ECO:0007669"/>
    <property type="project" value="UniProtKB-KW"/>
</dbReference>
<organism evidence="15 16">
    <name type="scientific">Strongyloides papillosus</name>
    <name type="common">Intestinal threadworm</name>
    <dbReference type="NCBI Taxonomy" id="174720"/>
    <lineage>
        <taxon>Eukaryota</taxon>
        <taxon>Metazoa</taxon>
        <taxon>Ecdysozoa</taxon>
        <taxon>Nematoda</taxon>
        <taxon>Chromadorea</taxon>
        <taxon>Rhabditida</taxon>
        <taxon>Tylenchina</taxon>
        <taxon>Panagrolaimomorpha</taxon>
        <taxon>Strongyloidoidea</taxon>
        <taxon>Strongyloididae</taxon>
        <taxon>Strongyloides</taxon>
    </lineage>
</organism>
<evidence type="ECO:0000256" key="3">
    <source>
        <dbReference type="ARBA" id="ARBA00005189"/>
    </source>
</evidence>
<dbReference type="GO" id="GO:0019432">
    <property type="term" value="P:triglyceride biosynthetic process"/>
    <property type="evidence" value="ECO:0007669"/>
    <property type="project" value="TreeGrafter"/>
</dbReference>
<evidence type="ECO:0000256" key="10">
    <source>
        <dbReference type="ARBA" id="ARBA00022989"/>
    </source>
</evidence>
<feature type="transmembrane region" description="Helical" evidence="14">
    <location>
        <begin position="45"/>
        <end position="61"/>
    </location>
</feature>
<accession>A0A0N5BNH2</accession>
<keyword evidence="12 14" id="KW-0472">Membrane</keyword>
<feature type="transmembrane region" description="Helical" evidence="14">
    <location>
        <begin position="20"/>
        <end position="39"/>
    </location>
</feature>
<keyword evidence="5" id="KW-0444">Lipid biosynthesis</keyword>
<dbReference type="EC" id="2.3.1.-" evidence="14"/>
<name>A0A0N5BNH2_STREA</name>
<dbReference type="Pfam" id="PF03982">
    <property type="entry name" value="DAGAT"/>
    <property type="match status" value="1"/>
</dbReference>
<dbReference type="GO" id="GO:0005789">
    <property type="term" value="C:endoplasmic reticulum membrane"/>
    <property type="evidence" value="ECO:0007669"/>
    <property type="project" value="UniProtKB-SubCell"/>
</dbReference>
<evidence type="ECO:0000256" key="5">
    <source>
        <dbReference type="ARBA" id="ARBA00022516"/>
    </source>
</evidence>
<evidence type="ECO:0000313" key="16">
    <source>
        <dbReference type="WBParaSite" id="SPAL_0000745100.1"/>
    </source>
</evidence>
<dbReference type="InterPro" id="IPR007130">
    <property type="entry name" value="DAGAT"/>
</dbReference>
<dbReference type="Proteomes" id="UP000046392">
    <property type="component" value="Unplaced"/>
</dbReference>
<dbReference type="CDD" id="cd07987">
    <property type="entry name" value="LPLAT_MGAT-like"/>
    <property type="match status" value="1"/>
</dbReference>
<sequence length="337" mass="38638">MVEFAPLNISLSRRLQTFAVTFYLFLFLILPVIVVYVLYSLAFSKFWWLLCIYFGWWILFDKDTYKTGNARSELLRNCILWKWMADYFPIKLHKTGDLRADKNYIIGCHPHGILSFGHFLNFATESTGFSKMFPGIVPSLVTLPSQFIIPFRREIVKWTGSISSDVESIQYLLEHPGGGRAACIVIGGAEEALDAKPNTNDLILSRRKGFCKLALKNGASLVPLYNFGENKLYNQIENEKGGRLRAFQTKFKDITGFSAPLFMGRGIFQYSWGILPYRQELNTVVGTPIEVDKIEGRDPTSEEIEELHKKYCDSLIKLFDENKEKYGFDKDAKLNIL</sequence>
<comment type="pathway">
    <text evidence="3">Lipid metabolism.</text>
</comment>
<comment type="pathway">
    <text evidence="2">Glycerolipid metabolism; triacylglycerol biosynthesis.</text>
</comment>
<evidence type="ECO:0000313" key="15">
    <source>
        <dbReference type="Proteomes" id="UP000046392"/>
    </source>
</evidence>
<keyword evidence="7 14" id="KW-0812">Transmembrane</keyword>
<proteinExistence type="inferred from homology"/>
<evidence type="ECO:0000256" key="11">
    <source>
        <dbReference type="ARBA" id="ARBA00023098"/>
    </source>
</evidence>
<protein>
    <recommendedName>
        <fullName evidence="14">Acyltransferase</fullName>
        <ecNumber evidence="14">2.3.1.-</ecNumber>
    </recommendedName>
</protein>
<evidence type="ECO:0000256" key="8">
    <source>
        <dbReference type="ARBA" id="ARBA00022798"/>
    </source>
</evidence>
<keyword evidence="13" id="KW-0012">Acyltransferase</keyword>
<dbReference type="WBParaSite" id="SPAL_0000745100.1">
    <property type="protein sequence ID" value="SPAL_0000745100.1"/>
    <property type="gene ID" value="SPAL_0000745100"/>
</dbReference>
<evidence type="ECO:0000256" key="9">
    <source>
        <dbReference type="ARBA" id="ARBA00022824"/>
    </source>
</evidence>
<keyword evidence="15" id="KW-1185">Reference proteome</keyword>
<comment type="subcellular location">
    <subcellularLocation>
        <location evidence="1 14">Endoplasmic reticulum membrane</location>
        <topology evidence="1 14">Multi-pass membrane protein</topology>
    </subcellularLocation>
</comment>
<dbReference type="PANTHER" id="PTHR12317:SF0">
    <property type="entry name" value="ACYLTRANSFERASE"/>
    <property type="match status" value="1"/>
</dbReference>
<dbReference type="AlphaFoldDB" id="A0A0N5BNH2"/>
<dbReference type="STRING" id="174720.A0A0N5BNH2"/>
<keyword evidence="10 14" id="KW-1133">Transmembrane helix</keyword>
<evidence type="ECO:0000256" key="1">
    <source>
        <dbReference type="ARBA" id="ARBA00004477"/>
    </source>
</evidence>
<reference evidence="16" key="1">
    <citation type="submission" date="2017-02" db="UniProtKB">
        <authorList>
            <consortium name="WormBaseParasite"/>
        </authorList>
    </citation>
    <scope>IDENTIFICATION</scope>
</reference>
<evidence type="ECO:0000256" key="4">
    <source>
        <dbReference type="ARBA" id="ARBA00005420"/>
    </source>
</evidence>
<keyword evidence="11" id="KW-0443">Lipid metabolism</keyword>
<evidence type="ECO:0000256" key="13">
    <source>
        <dbReference type="ARBA" id="ARBA00023315"/>
    </source>
</evidence>
<keyword evidence="6 14" id="KW-0808">Transferase</keyword>
<evidence type="ECO:0000256" key="6">
    <source>
        <dbReference type="ARBA" id="ARBA00022679"/>
    </source>
</evidence>
<evidence type="ECO:0000256" key="2">
    <source>
        <dbReference type="ARBA" id="ARBA00004771"/>
    </source>
</evidence>
<keyword evidence="8" id="KW-0319">Glycerol metabolism</keyword>
<evidence type="ECO:0000256" key="12">
    <source>
        <dbReference type="ARBA" id="ARBA00023136"/>
    </source>
</evidence>
<keyword evidence="9 14" id="KW-0256">Endoplasmic reticulum</keyword>
<dbReference type="GO" id="GO:0004144">
    <property type="term" value="F:diacylglycerol O-acyltransferase activity"/>
    <property type="evidence" value="ECO:0007669"/>
    <property type="project" value="TreeGrafter"/>
</dbReference>